<sequence>MTDRSWTPVVDADAALAWLDGQECPLTGYWAPDGLEDATWVLHAMYENDELRGLGTHDDVEKGAIARGLREPDVVAGIDLSATMIDSGTPLGWVERPGVEWMRLYWRDHFGPSMHEKLAARRFPPNDRALRDGSWSASIFAPPEGSLDEVSLAGLLSTLAADADAGGSGEVFAFYGQVPAHNYDSPTLFTGRLDMVKDLSVQFDATPSNFWPADRSWFVMTDWDITSTCIWGSKALINRLRAHPELETMEWTRRTDE</sequence>
<gene>
    <name evidence="1" type="ORF">HGK34_21035</name>
</gene>
<dbReference type="RefSeq" id="WP_201851154.1">
    <property type="nucleotide sequence ID" value="NZ_JABBYC010000076.1"/>
</dbReference>
<protein>
    <submittedName>
        <fullName evidence="1">Uncharacterized protein</fullName>
    </submittedName>
</protein>
<name>A0ABS1LR01_9MICO</name>
<proteinExistence type="predicted"/>
<organism evidence="1 2">
    <name type="scientific">Myceligenerans indicum</name>
    <dbReference type="NCBI Taxonomy" id="2593663"/>
    <lineage>
        <taxon>Bacteria</taxon>
        <taxon>Bacillati</taxon>
        <taxon>Actinomycetota</taxon>
        <taxon>Actinomycetes</taxon>
        <taxon>Micrococcales</taxon>
        <taxon>Promicromonosporaceae</taxon>
        <taxon>Myceligenerans</taxon>
    </lineage>
</organism>
<dbReference type="Proteomes" id="UP000675409">
    <property type="component" value="Unassembled WGS sequence"/>
</dbReference>
<reference evidence="1 2" key="1">
    <citation type="journal article" date="2021" name="Arch. Microbiol.">
        <title>Myceligenerans indicum sp. nov., an actinobacterium isolated from mangrove sediment of Sundarbans, India.</title>
        <authorList>
            <person name="Asha K."/>
            <person name="Bhadury P."/>
        </authorList>
    </citation>
    <scope>NUCLEOTIDE SEQUENCE [LARGE SCALE GENOMIC DNA]</scope>
    <source>
        <strain evidence="1 2">I2</strain>
    </source>
</reference>
<evidence type="ECO:0000313" key="1">
    <source>
        <dbReference type="EMBL" id="MBL0888731.1"/>
    </source>
</evidence>
<accession>A0ABS1LR01</accession>
<dbReference type="EMBL" id="JABBYC010000076">
    <property type="protein sequence ID" value="MBL0888731.1"/>
    <property type="molecule type" value="Genomic_DNA"/>
</dbReference>
<comment type="caution">
    <text evidence="1">The sequence shown here is derived from an EMBL/GenBank/DDBJ whole genome shotgun (WGS) entry which is preliminary data.</text>
</comment>
<evidence type="ECO:0000313" key="2">
    <source>
        <dbReference type="Proteomes" id="UP000675409"/>
    </source>
</evidence>
<keyword evidence="2" id="KW-1185">Reference proteome</keyword>